<sequence length="93" mass="10760">MMPIQYTDQMNLLKDILQNHSKDCCGSVSECEQIERLVKALMVNQNIDQTGKAILSEIYSYGQNGKYTQHLDEHISNHQDQLNSWVDQINQFS</sequence>
<proteinExistence type="predicted"/>
<dbReference type="InterPro" id="IPR025547">
    <property type="entry name" value="YtzH"/>
</dbReference>
<comment type="caution">
    <text evidence="1">The sequence shown here is derived from an EMBL/GenBank/DDBJ whole genome shotgun (WGS) entry which is preliminary data.</text>
</comment>
<evidence type="ECO:0008006" key="3">
    <source>
        <dbReference type="Google" id="ProtNLM"/>
    </source>
</evidence>
<dbReference type="AlphaFoldDB" id="A0ABD4A6F6"/>
<organism evidence="1 2">
    <name type="scientific">Caldibacillus thermoamylovorans</name>
    <dbReference type="NCBI Taxonomy" id="35841"/>
    <lineage>
        <taxon>Bacteria</taxon>
        <taxon>Bacillati</taxon>
        <taxon>Bacillota</taxon>
        <taxon>Bacilli</taxon>
        <taxon>Bacillales</taxon>
        <taxon>Bacillaceae</taxon>
        <taxon>Caldibacillus</taxon>
    </lineage>
</organism>
<gene>
    <name evidence="1" type="ORF">B4167_1182</name>
</gene>
<name>A0ABD4A6F6_9BACI</name>
<dbReference type="Proteomes" id="UP000032076">
    <property type="component" value="Unassembled WGS sequence"/>
</dbReference>
<protein>
    <recommendedName>
        <fullName evidence="3">YtzH-like protein</fullName>
    </recommendedName>
</protein>
<dbReference type="Pfam" id="PF14165">
    <property type="entry name" value="YtzH"/>
    <property type="match status" value="1"/>
</dbReference>
<evidence type="ECO:0000313" key="1">
    <source>
        <dbReference type="EMBL" id="KIO72492.1"/>
    </source>
</evidence>
<evidence type="ECO:0000313" key="2">
    <source>
        <dbReference type="Proteomes" id="UP000032076"/>
    </source>
</evidence>
<accession>A0ABD4A6F6</accession>
<reference evidence="1 2" key="1">
    <citation type="submission" date="2015-01" db="EMBL/GenBank/DDBJ databases">
        <title>Draft Genome Sequences of Four Bacillus thermoamylovorans Strains, Isolated From Food Products.</title>
        <authorList>
            <person name="Krawcyk A.O."/>
            <person name="Berendsen E.M."/>
            <person name="Eijlander R.T."/>
            <person name="de Jong A."/>
            <person name="Wells-Bennik M."/>
            <person name="Kuipers O.P."/>
        </authorList>
    </citation>
    <scope>NUCLEOTIDE SEQUENCE [LARGE SCALE GENOMIC DNA]</scope>
    <source>
        <strain evidence="1 2">B4167</strain>
    </source>
</reference>
<dbReference type="EMBL" id="JXLU01000095">
    <property type="protein sequence ID" value="KIO72492.1"/>
    <property type="molecule type" value="Genomic_DNA"/>
</dbReference>